<dbReference type="Proteomes" id="UP000799771">
    <property type="component" value="Unassembled WGS sequence"/>
</dbReference>
<feature type="region of interest" description="Disordered" evidence="1">
    <location>
        <begin position="314"/>
        <end position="353"/>
    </location>
</feature>
<sequence length="439" mass="48702">MAVTTRSQLYQAEQEGEVSSCVANLIQAFTDGLNIFKRLRERRRKRKARKQHPEVERVTGAELQLSDSLKKGPSELALRYAQCYGAVGQQFAWGDSVAHASLAETLIRLNTGLVAIIASFLNHDTHKGKSSLNLDYKSLINLSDDSRRHALQSLDQLYYRLNRSQLYMQSIAPPAYPGSGSTRHHESSGQTEKEKRRHTSSSSSSRQRSTGPTVTRMPVKSSNHPQLVMVRPKILKKGSSTSSSSSAKSPSRGSSTTSPSTSPMSSPVQKYITMEPLEIQPIDCVIKGTLGGRVERPRVDSFDTVRPQFKHSLHTASEHVHHPTPKLPNFTPTPRKPSPQSSPHRAKPLPSLPTAISPIKRRLDKATPSSYTFASDSTKLGEIPQRHWSTPWDQEEAERLNNEAAMTGQPIEVVMEDKSKTKKGLRRFLKRGNSSGEAV</sequence>
<organism evidence="2 3">
    <name type="scientific">Dothidotthia symphoricarpi CBS 119687</name>
    <dbReference type="NCBI Taxonomy" id="1392245"/>
    <lineage>
        <taxon>Eukaryota</taxon>
        <taxon>Fungi</taxon>
        <taxon>Dikarya</taxon>
        <taxon>Ascomycota</taxon>
        <taxon>Pezizomycotina</taxon>
        <taxon>Dothideomycetes</taxon>
        <taxon>Pleosporomycetidae</taxon>
        <taxon>Pleosporales</taxon>
        <taxon>Dothidotthiaceae</taxon>
        <taxon>Dothidotthia</taxon>
    </lineage>
</organism>
<name>A0A6A6AD61_9PLEO</name>
<protein>
    <submittedName>
        <fullName evidence="2">Uncharacterized protein</fullName>
    </submittedName>
</protein>
<evidence type="ECO:0000256" key="1">
    <source>
        <dbReference type="SAM" id="MobiDB-lite"/>
    </source>
</evidence>
<feature type="compositionally biased region" description="Basic and acidic residues" evidence="1">
    <location>
        <begin position="183"/>
        <end position="194"/>
    </location>
</feature>
<dbReference type="RefSeq" id="XP_033524146.1">
    <property type="nucleotide sequence ID" value="XM_033664935.1"/>
</dbReference>
<keyword evidence="3" id="KW-1185">Reference proteome</keyword>
<dbReference type="AlphaFoldDB" id="A0A6A6AD61"/>
<reference evidence="2" key="1">
    <citation type="journal article" date="2020" name="Stud. Mycol.">
        <title>101 Dothideomycetes genomes: a test case for predicting lifestyles and emergence of pathogens.</title>
        <authorList>
            <person name="Haridas S."/>
            <person name="Albert R."/>
            <person name="Binder M."/>
            <person name="Bloem J."/>
            <person name="Labutti K."/>
            <person name="Salamov A."/>
            <person name="Andreopoulos B."/>
            <person name="Baker S."/>
            <person name="Barry K."/>
            <person name="Bills G."/>
            <person name="Bluhm B."/>
            <person name="Cannon C."/>
            <person name="Castanera R."/>
            <person name="Culley D."/>
            <person name="Daum C."/>
            <person name="Ezra D."/>
            <person name="Gonzalez J."/>
            <person name="Henrissat B."/>
            <person name="Kuo A."/>
            <person name="Liang C."/>
            <person name="Lipzen A."/>
            <person name="Lutzoni F."/>
            <person name="Magnuson J."/>
            <person name="Mondo S."/>
            <person name="Nolan M."/>
            <person name="Ohm R."/>
            <person name="Pangilinan J."/>
            <person name="Park H.-J."/>
            <person name="Ramirez L."/>
            <person name="Alfaro M."/>
            <person name="Sun H."/>
            <person name="Tritt A."/>
            <person name="Yoshinaga Y."/>
            <person name="Zwiers L.-H."/>
            <person name="Turgeon B."/>
            <person name="Goodwin S."/>
            <person name="Spatafora J."/>
            <person name="Crous P."/>
            <person name="Grigoriev I."/>
        </authorList>
    </citation>
    <scope>NUCLEOTIDE SEQUENCE</scope>
    <source>
        <strain evidence="2">CBS 119687</strain>
    </source>
</reference>
<evidence type="ECO:0000313" key="2">
    <source>
        <dbReference type="EMBL" id="KAF2129759.1"/>
    </source>
</evidence>
<dbReference type="PANTHER" id="PTHR42354">
    <property type="entry name" value="C2H2-TYPE DOMAIN-CONTAINING PROTEIN"/>
    <property type="match status" value="1"/>
</dbReference>
<accession>A0A6A6AD61</accession>
<dbReference type="EMBL" id="ML977505">
    <property type="protein sequence ID" value="KAF2129759.1"/>
    <property type="molecule type" value="Genomic_DNA"/>
</dbReference>
<dbReference type="PANTHER" id="PTHR42354:SF1">
    <property type="entry name" value="C2H2-TYPE DOMAIN-CONTAINING PROTEIN"/>
    <property type="match status" value="1"/>
</dbReference>
<gene>
    <name evidence="2" type="ORF">P153DRAFT_314945</name>
</gene>
<feature type="region of interest" description="Disordered" evidence="1">
    <location>
        <begin position="171"/>
        <end position="267"/>
    </location>
</feature>
<feature type="compositionally biased region" description="Low complexity" evidence="1">
    <location>
        <begin position="200"/>
        <end position="209"/>
    </location>
</feature>
<dbReference type="GeneID" id="54405367"/>
<feature type="compositionally biased region" description="Low complexity" evidence="1">
    <location>
        <begin position="239"/>
        <end position="267"/>
    </location>
</feature>
<evidence type="ECO:0000313" key="3">
    <source>
        <dbReference type="Proteomes" id="UP000799771"/>
    </source>
</evidence>
<proteinExistence type="predicted"/>
<dbReference type="OrthoDB" id="5226911at2759"/>